<organism evidence="2 3">
    <name type="scientific">Candidatus Chisholmbacteria bacterium RIFCSPLOWO2_01_FULL_49_14</name>
    <dbReference type="NCBI Taxonomy" id="1797593"/>
    <lineage>
        <taxon>Bacteria</taxon>
        <taxon>Candidatus Chisholmiibacteriota</taxon>
    </lineage>
</organism>
<evidence type="ECO:0000313" key="3">
    <source>
        <dbReference type="Proteomes" id="UP000176723"/>
    </source>
</evidence>
<dbReference type="EMBL" id="MHCL01000011">
    <property type="protein sequence ID" value="OGY21422.1"/>
    <property type="molecule type" value="Genomic_DNA"/>
</dbReference>
<evidence type="ECO:0000313" key="2">
    <source>
        <dbReference type="EMBL" id="OGY21422.1"/>
    </source>
</evidence>
<gene>
    <name evidence="2" type="ORF">A3A65_00150</name>
</gene>
<proteinExistence type="predicted"/>
<dbReference type="STRING" id="1797593.A3A65_00150"/>
<dbReference type="Proteomes" id="UP000176723">
    <property type="component" value="Unassembled WGS sequence"/>
</dbReference>
<reference evidence="2 3" key="1">
    <citation type="journal article" date="2016" name="Nat. Commun.">
        <title>Thousands of microbial genomes shed light on interconnected biogeochemical processes in an aquifer system.</title>
        <authorList>
            <person name="Anantharaman K."/>
            <person name="Brown C.T."/>
            <person name="Hug L.A."/>
            <person name="Sharon I."/>
            <person name="Castelle C.J."/>
            <person name="Probst A.J."/>
            <person name="Thomas B.C."/>
            <person name="Singh A."/>
            <person name="Wilkins M.J."/>
            <person name="Karaoz U."/>
            <person name="Brodie E.L."/>
            <person name="Williams K.H."/>
            <person name="Hubbard S.S."/>
            <person name="Banfield J.F."/>
        </authorList>
    </citation>
    <scope>NUCLEOTIDE SEQUENCE [LARGE SCALE GENOMIC DNA]</scope>
</reference>
<dbReference type="AlphaFoldDB" id="A0A1G1W181"/>
<accession>A0A1G1W181</accession>
<feature type="compositionally biased region" description="Polar residues" evidence="1">
    <location>
        <begin position="13"/>
        <end position="33"/>
    </location>
</feature>
<feature type="region of interest" description="Disordered" evidence="1">
    <location>
        <begin position="1"/>
        <end position="39"/>
    </location>
</feature>
<name>A0A1G1W181_9BACT</name>
<comment type="caution">
    <text evidence="2">The sequence shown here is derived from an EMBL/GenBank/DDBJ whole genome shotgun (WGS) entry which is preliminary data.</text>
</comment>
<sequence>MDQDEEDKPPGRLSNNLSQESAELPQPDTSDANGSIGPIGKRRKWRAWHEREIPVIEETKFFSD</sequence>
<evidence type="ECO:0000256" key="1">
    <source>
        <dbReference type="SAM" id="MobiDB-lite"/>
    </source>
</evidence>
<protein>
    <submittedName>
        <fullName evidence="2">Uncharacterized protein</fullName>
    </submittedName>
</protein>